<dbReference type="GO" id="GO:0016829">
    <property type="term" value="F:lyase activity"/>
    <property type="evidence" value="ECO:0007669"/>
    <property type="project" value="UniProtKB-KW"/>
</dbReference>
<comment type="subcellular location">
    <subcellularLocation>
        <location evidence="1 11">Cytoplasm</location>
    </subcellularLocation>
</comment>
<dbReference type="AlphaFoldDB" id="A0AA43XJM2"/>
<feature type="active site" evidence="11">
    <location>
        <position position="11"/>
    </location>
</feature>
<comment type="function">
    <text evidence="9 11">IGPS catalyzes the conversion of PRFAR and glutamine to IGP, AICAR and glutamate. The HisF subunit catalyzes the cyclization activity that produces IGP and AICAR from PRFAR using the ammonia provided by the HisH subunit.</text>
</comment>
<feature type="compositionally biased region" description="Polar residues" evidence="13">
    <location>
        <begin position="140"/>
        <end position="159"/>
    </location>
</feature>
<reference evidence="14 15" key="1">
    <citation type="submission" date="2019-04" db="EMBL/GenBank/DDBJ databases">
        <title>Isachenkonia alkalipeptolytica gen. nov. sp. nov. a new anaerobic, alkiliphilic organothrophic bacterium capable to reduce synthesized ferrihydrite isolated from a soda lake.</title>
        <authorList>
            <person name="Toshchakov S.V."/>
            <person name="Zavarzina D.G."/>
            <person name="Zhilina T.N."/>
            <person name="Kostrikina N.A."/>
            <person name="Kublanov I.V."/>
        </authorList>
    </citation>
    <scope>NUCLEOTIDE SEQUENCE [LARGE SCALE GENOMIC DNA]</scope>
    <source>
        <strain evidence="14 15">Z-1701</strain>
    </source>
</reference>
<evidence type="ECO:0000256" key="4">
    <source>
        <dbReference type="ARBA" id="ARBA00011152"/>
    </source>
</evidence>
<dbReference type="PANTHER" id="PTHR21235:SF2">
    <property type="entry name" value="IMIDAZOLE GLYCEROL PHOSPHATE SYNTHASE HISHF"/>
    <property type="match status" value="1"/>
</dbReference>
<dbReference type="Gene3D" id="3.20.20.70">
    <property type="entry name" value="Aldolase class I"/>
    <property type="match status" value="1"/>
</dbReference>
<evidence type="ECO:0000256" key="13">
    <source>
        <dbReference type="SAM" id="MobiDB-lite"/>
    </source>
</evidence>
<evidence type="ECO:0000256" key="11">
    <source>
        <dbReference type="HAMAP-Rule" id="MF_01013"/>
    </source>
</evidence>
<dbReference type="Pfam" id="PF00977">
    <property type="entry name" value="His_biosynth"/>
    <property type="match status" value="1"/>
</dbReference>
<evidence type="ECO:0000256" key="8">
    <source>
        <dbReference type="ARBA" id="ARBA00023239"/>
    </source>
</evidence>
<feature type="region of interest" description="Disordered" evidence="13">
    <location>
        <begin position="135"/>
        <end position="159"/>
    </location>
</feature>
<sequence>MLAKRIIPCLDVRDGQVVKGTKFQDLEILGSPVELARFYNEQSADELVFYDITASFENRGIFLDVVETVAKEIFIPFTVGGGVNTLEDFSKLLKRGADKVSVNSGAVKNPSLIAEAAKKYGSQCVVLSIDAKRVDESSGDGKSNPGSPAKGSSSPESRQTWQVFTKGGRHNTGMDAIQWAKEGIALGAGEIVINSIDQDGVKKGYDIPLLQALQRGVSVPVIASGGAGSVEDIIEGFDLGGADGCLAASIFHHKEIFIPELKKALINKGIPVRR</sequence>
<dbReference type="HAMAP" id="MF_01013">
    <property type="entry name" value="HisF"/>
    <property type="match status" value="1"/>
</dbReference>
<name>A0AA43XJM2_9CLOT</name>
<evidence type="ECO:0000256" key="10">
    <source>
        <dbReference type="ARBA" id="ARBA00047838"/>
    </source>
</evidence>
<dbReference type="RefSeq" id="WP_160718995.1">
    <property type="nucleotide sequence ID" value="NZ_SUMG01000002.1"/>
</dbReference>
<evidence type="ECO:0000256" key="6">
    <source>
        <dbReference type="ARBA" id="ARBA00022605"/>
    </source>
</evidence>
<dbReference type="InterPro" id="IPR011060">
    <property type="entry name" value="RibuloseP-bd_barrel"/>
</dbReference>
<dbReference type="FunFam" id="3.20.20.70:FF:000006">
    <property type="entry name" value="Imidazole glycerol phosphate synthase subunit HisF"/>
    <property type="match status" value="1"/>
</dbReference>
<keyword evidence="15" id="KW-1185">Reference proteome</keyword>
<protein>
    <recommendedName>
        <fullName evidence="11">Imidazole glycerol phosphate synthase subunit HisF</fullName>
        <ecNumber evidence="11">4.3.2.10</ecNumber>
    </recommendedName>
    <alternativeName>
        <fullName evidence="11">IGP synthase cyclase subunit</fullName>
    </alternativeName>
    <alternativeName>
        <fullName evidence="11">IGP synthase subunit HisF</fullName>
    </alternativeName>
    <alternativeName>
        <fullName evidence="11">ImGP synthase subunit HisF</fullName>
        <shortName evidence="11">IGPS subunit HisF</shortName>
    </alternativeName>
</protein>
<evidence type="ECO:0000256" key="5">
    <source>
        <dbReference type="ARBA" id="ARBA00022490"/>
    </source>
</evidence>
<dbReference type="CDD" id="cd04731">
    <property type="entry name" value="HisF"/>
    <property type="match status" value="1"/>
</dbReference>
<feature type="active site" evidence="11">
    <location>
        <position position="130"/>
    </location>
</feature>
<dbReference type="EMBL" id="SUMG01000002">
    <property type="protein sequence ID" value="NBG87516.1"/>
    <property type="molecule type" value="Genomic_DNA"/>
</dbReference>
<dbReference type="EC" id="4.3.2.10" evidence="11"/>
<dbReference type="GO" id="GO:0000105">
    <property type="term" value="P:L-histidine biosynthetic process"/>
    <property type="evidence" value="ECO:0007669"/>
    <property type="project" value="UniProtKB-UniRule"/>
</dbReference>
<dbReference type="PANTHER" id="PTHR21235">
    <property type="entry name" value="IMIDAZOLE GLYCEROL PHOSPHATE SYNTHASE SUBUNIT HISF/H IGP SYNTHASE SUBUNIT HISF/H"/>
    <property type="match status" value="1"/>
</dbReference>
<dbReference type="InterPro" id="IPR050064">
    <property type="entry name" value="IGPS_HisA/HisF"/>
</dbReference>
<keyword evidence="5 11" id="KW-0963">Cytoplasm</keyword>
<keyword evidence="6 11" id="KW-0028">Amino-acid biosynthesis</keyword>
<evidence type="ECO:0000256" key="9">
    <source>
        <dbReference type="ARBA" id="ARBA00025475"/>
    </source>
</evidence>
<dbReference type="InterPro" id="IPR004651">
    <property type="entry name" value="HisF"/>
</dbReference>
<comment type="subunit">
    <text evidence="4 11">Heterodimer of HisH and HisF.</text>
</comment>
<dbReference type="GO" id="GO:0005737">
    <property type="term" value="C:cytoplasm"/>
    <property type="evidence" value="ECO:0007669"/>
    <property type="project" value="UniProtKB-SubCell"/>
</dbReference>
<keyword evidence="7 11" id="KW-0368">Histidine biosynthesis</keyword>
<comment type="catalytic activity">
    <reaction evidence="10 11">
        <text>5-[(5-phospho-1-deoxy-D-ribulos-1-ylimino)methylamino]-1-(5-phospho-beta-D-ribosyl)imidazole-4-carboxamide + L-glutamine = D-erythro-1-(imidazol-4-yl)glycerol 3-phosphate + 5-amino-1-(5-phospho-beta-D-ribosyl)imidazole-4-carboxamide + L-glutamate + H(+)</text>
        <dbReference type="Rhea" id="RHEA:24793"/>
        <dbReference type="ChEBI" id="CHEBI:15378"/>
        <dbReference type="ChEBI" id="CHEBI:29985"/>
        <dbReference type="ChEBI" id="CHEBI:58278"/>
        <dbReference type="ChEBI" id="CHEBI:58359"/>
        <dbReference type="ChEBI" id="CHEBI:58475"/>
        <dbReference type="ChEBI" id="CHEBI:58525"/>
        <dbReference type="EC" id="4.3.2.10"/>
    </reaction>
</comment>
<dbReference type="NCBIfam" id="TIGR00735">
    <property type="entry name" value="hisF"/>
    <property type="match status" value="1"/>
</dbReference>
<evidence type="ECO:0000256" key="12">
    <source>
        <dbReference type="RuleBase" id="RU003657"/>
    </source>
</evidence>
<evidence type="ECO:0000256" key="2">
    <source>
        <dbReference type="ARBA" id="ARBA00005091"/>
    </source>
</evidence>
<dbReference type="InterPro" id="IPR013785">
    <property type="entry name" value="Aldolase_TIM"/>
</dbReference>
<comment type="caution">
    <text evidence="14">The sequence shown here is derived from an EMBL/GenBank/DDBJ whole genome shotgun (WGS) entry which is preliminary data.</text>
</comment>
<dbReference type="InterPro" id="IPR006062">
    <property type="entry name" value="His_biosynth"/>
</dbReference>
<evidence type="ECO:0000313" key="14">
    <source>
        <dbReference type="EMBL" id="NBG87516.1"/>
    </source>
</evidence>
<keyword evidence="8 11" id="KW-0456">Lyase</keyword>
<evidence type="ECO:0000256" key="7">
    <source>
        <dbReference type="ARBA" id="ARBA00023102"/>
    </source>
</evidence>
<dbReference type="GO" id="GO:0000107">
    <property type="term" value="F:imidazoleglycerol-phosphate synthase activity"/>
    <property type="evidence" value="ECO:0007669"/>
    <property type="project" value="UniProtKB-UniRule"/>
</dbReference>
<proteinExistence type="inferred from homology"/>
<evidence type="ECO:0000256" key="1">
    <source>
        <dbReference type="ARBA" id="ARBA00004496"/>
    </source>
</evidence>
<organism evidence="14 15">
    <name type="scientific">Isachenkonia alkalipeptolytica</name>
    <dbReference type="NCBI Taxonomy" id="2565777"/>
    <lineage>
        <taxon>Bacteria</taxon>
        <taxon>Bacillati</taxon>
        <taxon>Bacillota</taxon>
        <taxon>Clostridia</taxon>
        <taxon>Eubacteriales</taxon>
        <taxon>Clostridiaceae</taxon>
        <taxon>Isachenkonia</taxon>
    </lineage>
</organism>
<evidence type="ECO:0000256" key="3">
    <source>
        <dbReference type="ARBA" id="ARBA00009667"/>
    </source>
</evidence>
<evidence type="ECO:0000313" key="15">
    <source>
        <dbReference type="Proteomes" id="UP000449710"/>
    </source>
</evidence>
<accession>A0AA43XJM2</accession>
<comment type="similarity">
    <text evidence="3 11 12">Belongs to the HisA/HisF family.</text>
</comment>
<gene>
    <name evidence="11 14" type="primary">hisF</name>
    <name evidence="14" type="ORF">ISALK_03295</name>
</gene>
<dbReference type="SUPFAM" id="SSF51366">
    <property type="entry name" value="Ribulose-phoshate binding barrel"/>
    <property type="match status" value="1"/>
</dbReference>
<dbReference type="Proteomes" id="UP000449710">
    <property type="component" value="Unassembled WGS sequence"/>
</dbReference>
<comment type="pathway">
    <text evidence="2 11">Amino-acid biosynthesis; L-histidine biosynthesis; L-histidine from 5-phospho-alpha-D-ribose 1-diphosphate: step 5/9.</text>
</comment>